<protein>
    <submittedName>
        <fullName evidence="1">Uncharacterized protein</fullName>
    </submittedName>
</protein>
<proteinExistence type="predicted"/>
<comment type="caution">
    <text evidence="1">The sequence shown here is derived from an EMBL/GenBank/DDBJ whole genome shotgun (WGS) entry which is preliminary data.</text>
</comment>
<evidence type="ECO:0000313" key="1">
    <source>
        <dbReference type="EMBL" id="KAI9512654.1"/>
    </source>
</evidence>
<evidence type="ECO:0000313" key="2">
    <source>
        <dbReference type="Proteomes" id="UP001207468"/>
    </source>
</evidence>
<sequence>MKMKGSRDHEIDTRAANDAGFALTKVDWFSFQSVRMVFRGFVVTSSIGPSPPLSSPRHTAADVSAISTSSDGVRAVLTGTGYDRRTVSRGRSGLGLRRSPGGGGVGDGGGFHVLFVVLGRRLDDLFDILVVLLLLQRGPVRHEVKVDRGQTFLRRRQTEAEHFRHGREGLRVASFLYNFSTLPVTIPLWYLLLLWTLLLAHAI</sequence>
<name>A0ACC0UNK5_9AGAM</name>
<accession>A0ACC0UNK5</accession>
<reference evidence="1" key="1">
    <citation type="submission" date="2021-03" db="EMBL/GenBank/DDBJ databases">
        <title>Evolutionary priming and transition to the ectomycorrhizal habit in an iconic lineage of mushroom-forming fungi: is preadaptation a requirement?</title>
        <authorList>
            <consortium name="DOE Joint Genome Institute"/>
            <person name="Looney B.P."/>
            <person name="Miyauchi S."/>
            <person name="Morin E."/>
            <person name="Drula E."/>
            <person name="Courty P.E."/>
            <person name="Chicoki N."/>
            <person name="Fauchery L."/>
            <person name="Kohler A."/>
            <person name="Kuo A."/>
            <person name="LaButti K."/>
            <person name="Pangilinan J."/>
            <person name="Lipzen A."/>
            <person name="Riley R."/>
            <person name="Andreopoulos W."/>
            <person name="He G."/>
            <person name="Johnson J."/>
            <person name="Barry K.W."/>
            <person name="Grigoriev I.V."/>
            <person name="Nagy L."/>
            <person name="Hibbett D."/>
            <person name="Henrissat B."/>
            <person name="Matheny P.B."/>
            <person name="Labbe J."/>
            <person name="Martin A.F."/>
        </authorList>
    </citation>
    <scope>NUCLEOTIDE SEQUENCE</scope>
    <source>
        <strain evidence="1">BPL698</strain>
    </source>
</reference>
<organism evidence="1 2">
    <name type="scientific">Russula earlei</name>
    <dbReference type="NCBI Taxonomy" id="71964"/>
    <lineage>
        <taxon>Eukaryota</taxon>
        <taxon>Fungi</taxon>
        <taxon>Dikarya</taxon>
        <taxon>Basidiomycota</taxon>
        <taxon>Agaricomycotina</taxon>
        <taxon>Agaricomycetes</taxon>
        <taxon>Russulales</taxon>
        <taxon>Russulaceae</taxon>
        <taxon>Russula</taxon>
    </lineage>
</organism>
<dbReference type="EMBL" id="JAGFNK010000007">
    <property type="protein sequence ID" value="KAI9512654.1"/>
    <property type="molecule type" value="Genomic_DNA"/>
</dbReference>
<dbReference type="Proteomes" id="UP001207468">
    <property type="component" value="Unassembled WGS sequence"/>
</dbReference>
<gene>
    <name evidence="1" type="ORF">F5148DRAFT_1372996</name>
</gene>
<keyword evidence="2" id="KW-1185">Reference proteome</keyword>